<feature type="region of interest" description="Disordered" evidence="2">
    <location>
        <begin position="704"/>
        <end position="727"/>
    </location>
</feature>
<protein>
    <submittedName>
        <fullName evidence="6">Uncharacterized protein</fullName>
    </submittedName>
</protein>
<dbReference type="SMART" id="SM00034">
    <property type="entry name" value="CLECT"/>
    <property type="match status" value="1"/>
</dbReference>
<dbReference type="InterPro" id="IPR033989">
    <property type="entry name" value="CD209-like_CTLD"/>
</dbReference>
<accession>A0A8S3SYM3</accession>
<evidence type="ECO:0000313" key="7">
    <source>
        <dbReference type="Proteomes" id="UP000683360"/>
    </source>
</evidence>
<evidence type="ECO:0000259" key="4">
    <source>
        <dbReference type="PROSITE" id="PS50041"/>
    </source>
</evidence>
<dbReference type="SUPFAM" id="SSF56219">
    <property type="entry name" value="DNase I-like"/>
    <property type="match status" value="1"/>
</dbReference>
<dbReference type="InterPro" id="IPR016187">
    <property type="entry name" value="CTDL_fold"/>
</dbReference>
<dbReference type="GO" id="GO:0003824">
    <property type="term" value="F:catalytic activity"/>
    <property type="evidence" value="ECO:0007669"/>
    <property type="project" value="InterPro"/>
</dbReference>
<dbReference type="CDD" id="cd03590">
    <property type="entry name" value="CLECT_DC-SIGN_like"/>
    <property type="match status" value="1"/>
</dbReference>
<dbReference type="PROSITE" id="PS50041">
    <property type="entry name" value="C_TYPE_LECTIN_2"/>
    <property type="match status" value="1"/>
</dbReference>
<dbReference type="InterPro" id="IPR036691">
    <property type="entry name" value="Endo/exonu/phosph_ase_sf"/>
</dbReference>
<proteinExistence type="predicted"/>
<dbReference type="InterPro" id="IPR001304">
    <property type="entry name" value="C-type_lectin-like"/>
</dbReference>
<dbReference type="InterPro" id="IPR001878">
    <property type="entry name" value="Znf_CCHC"/>
</dbReference>
<evidence type="ECO:0000256" key="1">
    <source>
        <dbReference type="ARBA" id="ARBA00022734"/>
    </source>
</evidence>
<dbReference type="GO" id="GO:0008270">
    <property type="term" value="F:zinc ion binding"/>
    <property type="evidence" value="ECO:0007669"/>
    <property type="project" value="InterPro"/>
</dbReference>
<evidence type="ECO:0000259" key="5">
    <source>
        <dbReference type="PROSITE" id="PS50835"/>
    </source>
</evidence>
<evidence type="ECO:0000256" key="2">
    <source>
        <dbReference type="SAM" id="MobiDB-lite"/>
    </source>
</evidence>
<dbReference type="Pfam" id="PF00059">
    <property type="entry name" value="Lectin_C"/>
    <property type="match status" value="1"/>
</dbReference>
<gene>
    <name evidence="6" type="ORF">MEDL_39653</name>
</gene>
<dbReference type="SUPFAM" id="SSF56436">
    <property type="entry name" value="C-type lectin-like"/>
    <property type="match status" value="1"/>
</dbReference>
<comment type="caution">
    <text evidence="6">The sequence shown here is derived from an EMBL/GenBank/DDBJ whole genome shotgun (WGS) entry which is preliminary data.</text>
</comment>
<feature type="domain" description="Ig-like" evidence="5">
    <location>
        <begin position="7"/>
        <end position="104"/>
    </location>
</feature>
<feature type="compositionally biased region" description="Basic and acidic residues" evidence="2">
    <location>
        <begin position="704"/>
        <end position="722"/>
    </location>
</feature>
<dbReference type="PROSITE" id="PS50835">
    <property type="entry name" value="IG_LIKE"/>
    <property type="match status" value="1"/>
</dbReference>
<dbReference type="Pfam" id="PF03372">
    <property type="entry name" value="Exo_endo_phos"/>
    <property type="match status" value="1"/>
</dbReference>
<evidence type="ECO:0000313" key="6">
    <source>
        <dbReference type="EMBL" id="CAG2226591.1"/>
    </source>
</evidence>
<dbReference type="InterPro" id="IPR016186">
    <property type="entry name" value="C-type_lectin-like/link_sf"/>
</dbReference>
<name>A0A8S3SYM3_MYTED</name>
<dbReference type="SUPFAM" id="SSF48726">
    <property type="entry name" value="Immunoglobulin"/>
    <property type="match status" value="1"/>
</dbReference>
<reference evidence="6" key="1">
    <citation type="submission" date="2021-03" db="EMBL/GenBank/DDBJ databases">
        <authorList>
            <person name="Bekaert M."/>
        </authorList>
    </citation>
    <scope>NUCLEOTIDE SEQUENCE</scope>
</reference>
<dbReference type="GO" id="GO:0003676">
    <property type="term" value="F:nucleic acid binding"/>
    <property type="evidence" value="ECO:0007669"/>
    <property type="project" value="InterPro"/>
</dbReference>
<dbReference type="EMBL" id="CAJPWZ010001920">
    <property type="protein sequence ID" value="CAG2226591.1"/>
    <property type="molecule type" value="Genomic_DNA"/>
</dbReference>
<dbReference type="Gene3D" id="3.60.10.10">
    <property type="entry name" value="Endonuclease/exonuclease/phosphatase"/>
    <property type="match status" value="1"/>
</dbReference>
<sequence>MFAFVISALTLTVETSPFKYGNEVTLKCLYSGPITCCSSSSRVWRRDGTHIMSDGVQVYNTNKYEETVNAAGHYFELKIFNLGESDFGKVFQCQYGFSTSNSVTLTKDFTHGHSLYDLCPSNWTRFADSCYYPSTHGQVHNFHTAATFCNGHNSHLVEIGSPEEQVFMEKLINKTNSLHDFWIGANDIDHEGIWKWNDSNTVLNYSHWCTGEPNNALQGEDCAALNVNNIPGKNFCWNDYSCKSCHNFVCEKSISAVSTTTNTYTLPTGTLKQYSKDCTVRIEGIQTQNVKNITVIESVEEVTGLNTVLAVVQNDALSYDVTLDSKEDAVKLLNGIEINRCDYNCSLIFSDTTVVSFMKLPSFIEDDEIRDKLRQKGILIKSPIYRRAIPGTQVADGTRFVKCKFPPGFVALPWTMGFEIGTTMKYYRVVHNNQTKVCSLCLSPDHIQRDCPHYVCDGCGNHGHSVRKCRAKKCDGCKNLPLKCVCEAVDVNGNSNGGNKDEVHVGANDFFDKDDRQGFGRPPKKDTNNQGHENDCPYCGHLVCICECTSCGNAECTCPCGKCEKFPCQCSIVCYHCNNDPCVCPCPDCKHAPCECVCEKCKQTVCNCINSDEKEDTEVAFKNDETVENINEPMNEQNELCKNDVSLNVVIENHNTENVDSRKRKIVISDENCNDDNVEAVCQTEMNDVISLCEVNDTGRDEHIDNKKVRREASPSGEKMDTGGEDSDTCGDYASGCDEVTAGVENVDSSVCDGDESSDGGGFVKNNEMEVISKNTEALTAKQLRRVRKKARRNERVKSKLDGKHDAGRRPQILKMMAMFKFILLILLLKMVLICTHNCNGLKNVNNFQNYVSVLYDRHISFSLLQETFWDDDYVNGIRHMYEGVIYESNGKNCRQGVAIMISNNYKESSKLVFKDDNGRFIHVTYDYLGKVYNLVSLYAPNNYSERKEFFMFVREYISSLENLIVGGDFNTTLSSLDRGGLSKHICDEAYKELFEIIHSCNVYDVWRSRNENKKIFSWKRITNGMLQQSRIDYFLISRMLSSNVQNVFYNETSFSDHTYVIMNFNFCTVEKGPGLWVLNNTLLHNDEYVQKVRNIINEAVQSSLYTVEPLVWWDNLKFRIKKFSQVFSVNLAKEKKKDFFNLQNKIQRICAMQADGIAIDVTKLENLKLELNNYELEKCKGAVLRSKAIWASESDKNTNFFLNLEKYKQENNAVKELINDKGDVISDTDGILDIEYSFYKNLYSCVKVDNVKMEEFISSIDVKINQNDKDMCDAEILYDEITEALMAMSKNKSPGTDGLTTEFYCKFYDCLRNILCHVYNSIYDENIMSRSMREGVLSLIYKKKGDRRILKNDRHPIFVLIMG</sequence>
<keyword evidence="7" id="KW-1185">Reference proteome</keyword>
<dbReference type="OrthoDB" id="6128564at2759"/>
<dbReference type="InterPro" id="IPR005135">
    <property type="entry name" value="Endo/exonuclease/phosphatase"/>
</dbReference>
<dbReference type="InterPro" id="IPR036179">
    <property type="entry name" value="Ig-like_dom_sf"/>
</dbReference>
<dbReference type="PANTHER" id="PTHR22803">
    <property type="entry name" value="MANNOSE, PHOSPHOLIPASE, LECTIN RECEPTOR RELATED"/>
    <property type="match status" value="1"/>
</dbReference>
<feature type="domain" description="C-type lectin" evidence="4">
    <location>
        <begin position="126"/>
        <end position="251"/>
    </location>
</feature>
<dbReference type="CDD" id="cd09076">
    <property type="entry name" value="L1-EN"/>
    <property type="match status" value="1"/>
</dbReference>
<dbReference type="InterPro" id="IPR007110">
    <property type="entry name" value="Ig-like_dom"/>
</dbReference>
<organism evidence="6 7">
    <name type="scientific">Mytilus edulis</name>
    <name type="common">Blue mussel</name>
    <dbReference type="NCBI Taxonomy" id="6550"/>
    <lineage>
        <taxon>Eukaryota</taxon>
        <taxon>Metazoa</taxon>
        <taxon>Spiralia</taxon>
        <taxon>Lophotrochozoa</taxon>
        <taxon>Mollusca</taxon>
        <taxon>Bivalvia</taxon>
        <taxon>Autobranchia</taxon>
        <taxon>Pteriomorphia</taxon>
        <taxon>Mytilida</taxon>
        <taxon>Mytiloidea</taxon>
        <taxon>Mytilidae</taxon>
        <taxon>Mytilinae</taxon>
        <taxon>Mytilus</taxon>
    </lineage>
</organism>
<dbReference type="InterPro" id="IPR050111">
    <property type="entry name" value="C-type_lectin/snaclec_domain"/>
</dbReference>
<keyword evidence="1" id="KW-0430">Lectin</keyword>
<feature type="chain" id="PRO_5035815602" evidence="3">
    <location>
        <begin position="16"/>
        <end position="1364"/>
    </location>
</feature>
<feature type="signal peptide" evidence="3">
    <location>
        <begin position="1"/>
        <end position="15"/>
    </location>
</feature>
<dbReference type="Proteomes" id="UP000683360">
    <property type="component" value="Unassembled WGS sequence"/>
</dbReference>
<evidence type="ECO:0000256" key="3">
    <source>
        <dbReference type="SAM" id="SignalP"/>
    </source>
</evidence>
<dbReference type="GO" id="GO:0030246">
    <property type="term" value="F:carbohydrate binding"/>
    <property type="evidence" value="ECO:0007669"/>
    <property type="project" value="UniProtKB-KW"/>
</dbReference>
<dbReference type="SMART" id="SM00343">
    <property type="entry name" value="ZnF_C2HC"/>
    <property type="match status" value="2"/>
</dbReference>
<keyword evidence="3" id="KW-0732">Signal</keyword>
<dbReference type="Gene3D" id="3.10.100.10">
    <property type="entry name" value="Mannose-Binding Protein A, subunit A"/>
    <property type="match status" value="1"/>
</dbReference>